<dbReference type="InterPro" id="IPR055170">
    <property type="entry name" value="GFO_IDH_MocA-like_dom"/>
</dbReference>
<dbReference type="SUPFAM" id="SSF51735">
    <property type="entry name" value="NAD(P)-binding Rossmann-fold domains"/>
    <property type="match status" value="1"/>
</dbReference>
<evidence type="ECO:0000313" key="4">
    <source>
        <dbReference type="EMBL" id="OIJ17473.1"/>
    </source>
</evidence>
<evidence type="ECO:0000259" key="2">
    <source>
        <dbReference type="Pfam" id="PF01408"/>
    </source>
</evidence>
<dbReference type="PANTHER" id="PTHR43818">
    <property type="entry name" value="BCDNA.GH03377"/>
    <property type="match status" value="1"/>
</dbReference>
<keyword evidence="5" id="KW-1185">Reference proteome</keyword>
<dbReference type="Gene3D" id="3.40.50.720">
    <property type="entry name" value="NAD(P)-binding Rossmann-like Domain"/>
    <property type="match status" value="1"/>
</dbReference>
<feature type="domain" description="GFO/IDH/MocA-like oxidoreductase" evidence="3">
    <location>
        <begin position="133"/>
        <end position="269"/>
    </location>
</feature>
<evidence type="ECO:0000259" key="3">
    <source>
        <dbReference type="Pfam" id="PF22725"/>
    </source>
</evidence>
<dbReference type="RefSeq" id="WP_071308199.1">
    <property type="nucleotide sequence ID" value="NZ_MLQR01000001.1"/>
</dbReference>
<dbReference type="Proteomes" id="UP000179524">
    <property type="component" value="Unassembled WGS sequence"/>
</dbReference>
<evidence type="ECO:0000313" key="5">
    <source>
        <dbReference type="Proteomes" id="UP000179524"/>
    </source>
</evidence>
<feature type="domain" description="Gfo/Idh/MocA-like oxidoreductase N-terminal" evidence="2">
    <location>
        <begin position="5"/>
        <end position="125"/>
    </location>
</feature>
<comment type="caution">
    <text evidence="4">The sequence shown here is derived from an EMBL/GenBank/DDBJ whole genome shotgun (WGS) entry which is preliminary data.</text>
</comment>
<dbReference type="InterPro" id="IPR036291">
    <property type="entry name" value="NAD(P)-bd_dom_sf"/>
</dbReference>
<reference evidence="4 5" key="1">
    <citation type="submission" date="2016-10" db="EMBL/GenBank/DDBJ databases">
        <title>Draft genome sequences of four alkaliphilic bacteria belonging to the Anaerobacillus genus.</title>
        <authorList>
            <person name="Bassil N.M."/>
            <person name="Lloyd J.R."/>
        </authorList>
    </citation>
    <scope>NUCLEOTIDE SEQUENCE [LARGE SCALE GENOMIC DNA]</scope>
    <source>
        <strain evidence="4 5">DSM 18345</strain>
    </source>
</reference>
<dbReference type="EMBL" id="MLQR01000001">
    <property type="protein sequence ID" value="OIJ17473.1"/>
    <property type="molecule type" value="Genomic_DNA"/>
</dbReference>
<protein>
    <submittedName>
        <fullName evidence="4">Oxidoreductase</fullName>
    </submittedName>
</protein>
<name>A0A1S2LZ30_9BACI</name>
<dbReference type="InterPro" id="IPR050463">
    <property type="entry name" value="Gfo/Idh/MocA_oxidrdct_glycsds"/>
</dbReference>
<dbReference type="Gene3D" id="3.30.360.10">
    <property type="entry name" value="Dihydrodipicolinate Reductase, domain 2"/>
    <property type="match status" value="1"/>
</dbReference>
<dbReference type="PANTHER" id="PTHR43818:SF11">
    <property type="entry name" value="BCDNA.GH03377"/>
    <property type="match status" value="1"/>
</dbReference>
<sequence>MKQYKVGIIGVGKMAQAHISGLTAVPEFTITSICDIDEKKLNRVGNQLNLSQEFRFTDFRDLINSNEVDVVVSVTPNDIHASVLEYCIEKNKPILAEKPFTLNYEEAKQLSEKYKVNPIPCMVGFSYRYTPAFRFVKELLELGKIGQVRSFSIQYLQGWGSLPYKVPYVWRFNKDVTGTGTLGDLGSHMIDMAHYLFGSFNEISGQLESFVTQRKSLETDEIVEFEIDDFASFQARMENGLVGIFQTSRNAIGSGNQHEVSIYGDKGTLHASTVSGENVVWIHIDEDTGEIVEKNLKVPNRVKVSEWDDFANMLSGSPSPGFPDFMTGFTNQQVLEAVIQSNKVKKTVVVREPTTWEV</sequence>
<keyword evidence="1" id="KW-0560">Oxidoreductase</keyword>
<gene>
    <name evidence="4" type="ORF">BKP37_02980</name>
</gene>
<dbReference type="SUPFAM" id="SSF55347">
    <property type="entry name" value="Glyceraldehyde-3-phosphate dehydrogenase-like, C-terminal domain"/>
    <property type="match status" value="1"/>
</dbReference>
<dbReference type="GO" id="GO:0016491">
    <property type="term" value="F:oxidoreductase activity"/>
    <property type="evidence" value="ECO:0007669"/>
    <property type="project" value="UniProtKB-KW"/>
</dbReference>
<dbReference type="Pfam" id="PF01408">
    <property type="entry name" value="GFO_IDH_MocA"/>
    <property type="match status" value="1"/>
</dbReference>
<dbReference type="InterPro" id="IPR000683">
    <property type="entry name" value="Gfo/Idh/MocA-like_OxRdtase_N"/>
</dbReference>
<evidence type="ECO:0000256" key="1">
    <source>
        <dbReference type="ARBA" id="ARBA00023002"/>
    </source>
</evidence>
<accession>A0A1S2LZ30</accession>
<proteinExistence type="predicted"/>
<dbReference type="Pfam" id="PF22725">
    <property type="entry name" value="GFO_IDH_MocA_C3"/>
    <property type="match status" value="1"/>
</dbReference>
<organism evidence="4 5">
    <name type="scientific">Anaerobacillus alkalilacustris</name>
    <dbReference type="NCBI Taxonomy" id="393763"/>
    <lineage>
        <taxon>Bacteria</taxon>
        <taxon>Bacillati</taxon>
        <taxon>Bacillota</taxon>
        <taxon>Bacilli</taxon>
        <taxon>Bacillales</taxon>
        <taxon>Bacillaceae</taxon>
        <taxon>Anaerobacillus</taxon>
    </lineage>
</organism>
<dbReference type="OrthoDB" id="9815825at2"/>
<dbReference type="GO" id="GO:0000166">
    <property type="term" value="F:nucleotide binding"/>
    <property type="evidence" value="ECO:0007669"/>
    <property type="project" value="InterPro"/>
</dbReference>
<dbReference type="AlphaFoldDB" id="A0A1S2LZ30"/>